<evidence type="ECO:0000313" key="9">
    <source>
        <dbReference type="Proteomes" id="UP000000391"/>
    </source>
</evidence>
<dbReference type="HOGENOM" id="CLU_004131_4_1_2"/>
<dbReference type="OrthoDB" id="146201at2157"/>
<evidence type="ECO:0000256" key="5">
    <source>
        <dbReference type="SAM" id="MobiDB-lite"/>
    </source>
</evidence>
<evidence type="ECO:0000256" key="2">
    <source>
        <dbReference type="ARBA" id="ARBA00022763"/>
    </source>
</evidence>
<evidence type="ECO:0000256" key="3">
    <source>
        <dbReference type="ARBA" id="ARBA00023204"/>
    </source>
</evidence>
<feature type="region of interest" description="Disordered" evidence="5">
    <location>
        <begin position="370"/>
        <end position="403"/>
    </location>
</feature>
<dbReference type="Gene3D" id="3.30.1370.100">
    <property type="entry name" value="MutL, C-terminal domain, regulatory subdomain"/>
    <property type="match status" value="1"/>
</dbReference>
<evidence type="ECO:0000256" key="1">
    <source>
        <dbReference type="ARBA" id="ARBA00006082"/>
    </source>
</evidence>
<dbReference type="InterPro" id="IPR042120">
    <property type="entry name" value="MutL_C_dimsub"/>
</dbReference>
<sequence length="626" mass="69970">MDNSRIHILDDSTINKIAAGEVIERPASVVKELIENSIDAGATEIKIDVKEGGAKKITVSDNGTGMSYDDVRLAFTKHATSKIWKLEDLYSTTTLGFRGEALSSIASVSKVEMITRQKDDLAGTMIVVQPEGINDVSEIGASAGTSVNVYDLFYNTPARRKYLKSKRTELAHITDTVSKQALGNINVSFTLTSNGRNVLHTPSSGNLFDNIVHVYGRDVARSMIPVDHESELIRVSGYISKPEFTRSGTDFQSFFINNRSVSSRAISNALRTGYYTLLPKGRYPAAVLNIQINPEEVDINVHPRKSHVRLSHEQDIMDAISESVKTALGQAELIPSVNKKENDKSQETSVQLNIKEVGNKSQVSKDNIIREKPAEYKTSKTGEKKHLKSATNVSSIKDTEKRLKRSERLTTAENENKESQIPKQSSGIQLQSESSNIKVLGQVDELYIVAEMDSRLVLIDQHAAHERIMYEHIRNSKNPDWQELISPITLELSIKEKVLMEEYIPYLEEFGFAISEFGPSTYIITSVPVIFGNIEKPDTLHDMISEILSAGRIKNDVGIYDYMCKTIACRSAIKAGHICNTEQMENLIVQLKNTQNPYTCPHGRPTMLSFTRDELYRMFKRTGENS</sequence>
<reference evidence="8 9" key="1">
    <citation type="submission" date="2010-06" db="EMBL/GenBank/DDBJ databases">
        <title>Complete sequence chromosome of Methanohalobium evestigatum Z-7303.</title>
        <authorList>
            <consortium name="US DOE Joint Genome Institute"/>
            <person name="Lucas S."/>
            <person name="Copeland A."/>
            <person name="Lapidus A."/>
            <person name="Cheng J.-F."/>
            <person name="Bruce D."/>
            <person name="Goodwin L."/>
            <person name="Pitluck S."/>
            <person name="Saunders E."/>
            <person name="Detter J.C."/>
            <person name="Han C."/>
            <person name="Tapia R."/>
            <person name="Land M."/>
            <person name="Hauser L."/>
            <person name="Kyrpides N."/>
            <person name="Mikhailova N."/>
            <person name="Sieprawska-Lupa M."/>
            <person name="Whitman W.B."/>
            <person name="Anderson I."/>
            <person name="Woyke T."/>
        </authorList>
    </citation>
    <scope>NUCLEOTIDE SEQUENCE [LARGE SCALE GENOMIC DNA]</scope>
    <source>
        <strain evidence="9">ATCC BAA-1072 / DSM 3721 / NBRC 107634 / OCM 161 / Z-7303</strain>
    </source>
</reference>
<comment type="similarity">
    <text evidence="1 4">Belongs to the DNA mismatch repair MutL/HexB family.</text>
</comment>
<dbReference type="Proteomes" id="UP000000391">
    <property type="component" value="Chromosome"/>
</dbReference>
<comment type="function">
    <text evidence="4">This protein is involved in the repair of mismatches in DNA. It is required for dam-dependent methyl-directed DNA mismatch repair. May act as a 'molecular matchmaker', a protein that promotes the formation of a stable complex between two or more DNA-binding proteins in an ATP-dependent manner without itself being part of a final effector complex.</text>
</comment>
<dbReference type="AlphaFoldDB" id="D7EAM0"/>
<dbReference type="InterPro" id="IPR020568">
    <property type="entry name" value="Ribosomal_Su5_D2-typ_SF"/>
</dbReference>
<keyword evidence="3 4" id="KW-0234">DNA repair</keyword>
<dbReference type="NCBIfam" id="TIGR00585">
    <property type="entry name" value="mutl"/>
    <property type="match status" value="1"/>
</dbReference>
<dbReference type="SUPFAM" id="SSF54211">
    <property type="entry name" value="Ribosomal protein S5 domain 2-like"/>
    <property type="match status" value="1"/>
</dbReference>
<organism evidence="8 9">
    <name type="scientific">Methanohalobium evestigatum (strain ATCC BAA-1072 / DSM 3721 / NBRC 107634 / OCM 161 / Z-7303)</name>
    <dbReference type="NCBI Taxonomy" id="644295"/>
    <lineage>
        <taxon>Archaea</taxon>
        <taxon>Methanobacteriati</taxon>
        <taxon>Methanobacteriota</taxon>
        <taxon>Stenosarchaea group</taxon>
        <taxon>Methanomicrobia</taxon>
        <taxon>Methanosarcinales</taxon>
        <taxon>Methanosarcinaceae</taxon>
        <taxon>Methanohalobium</taxon>
    </lineage>
</organism>
<dbReference type="InterPro" id="IPR014721">
    <property type="entry name" value="Ribsml_uS5_D2-typ_fold_subgr"/>
</dbReference>
<dbReference type="PANTHER" id="PTHR10073:SF12">
    <property type="entry name" value="DNA MISMATCH REPAIR PROTEIN MLH1"/>
    <property type="match status" value="1"/>
</dbReference>
<dbReference type="Pfam" id="PF13589">
    <property type="entry name" value="HATPase_c_3"/>
    <property type="match status" value="1"/>
</dbReference>
<dbReference type="RefSeq" id="WP_013195584.1">
    <property type="nucleotide sequence ID" value="NC_014253.1"/>
</dbReference>
<dbReference type="Pfam" id="PF01119">
    <property type="entry name" value="DNA_mis_repair"/>
    <property type="match status" value="1"/>
</dbReference>
<dbReference type="InterPro" id="IPR002099">
    <property type="entry name" value="MutL/Mlh/PMS"/>
</dbReference>
<dbReference type="KEGG" id="mev:Metev_2193"/>
<evidence type="ECO:0000313" key="8">
    <source>
        <dbReference type="EMBL" id="ADI75019.1"/>
    </source>
</evidence>
<feature type="domain" description="DNA mismatch repair protein S5" evidence="7">
    <location>
        <begin position="211"/>
        <end position="329"/>
    </location>
</feature>
<dbReference type="InterPro" id="IPR037198">
    <property type="entry name" value="MutL_C_sf"/>
</dbReference>
<dbReference type="InterPro" id="IPR014762">
    <property type="entry name" value="DNA_mismatch_repair_CS"/>
</dbReference>
<gene>
    <name evidence="4" type="primary">mutL</name>
    <name evidence="8" type="ordered locus">Metev_2193</name>
</gene>
<dbReference type="GO" id="GO:0140664">
    <property type="term" value="F:ATP-dependent DNA damage sensor activity"/>
    <property type="evidence" value="ECO:0007669"/>
    <property type="project" value="InterPro"/>
</dbReference>
<accession>D7EAM0</accession>
<dbReference type="GO" id="GO:0030983">
    <property type="term" value="F:mismatched DNA binding"/>
    <property type="evidence" value="ECO:0007669"/>
    <property type="project" value="InterPro"/>
</dbReference>
<proteinExistence type="inferred from homology"/>
<dbReference type="CDD" id="cd16926">
    <property type="entry name" value="HATPase_MutL-MLH-PMS-like"/>
    <property type="match status" value="1"/>
</dbReference>
<dbReference type="PANTHER" id="PTHR10073">
    <property type="entry name" value="DNA MISMATCH REPAIR PROTEIN MLH, PMS, MUTL"/>
    <property type="match status" value="1"/>
</dbReference>
<dbReference type="SUPFAM" id="SSF118116">
    <property type="entry name" value="DNA mismatch repair protein MutL"/>
    <property type="match status" value="1"/>
</dbReference>
<feature type="compositionally biased region" description="Basic and acidic residues" evidence="5">
    <location>
        <begin position="370"/>
        <end position="384"/>
    </location>
</feature>
<dbReference type="EMBL" id="CP002069">
    <property type="protein sequence ID" value="ADI75019.1"/>
    <property type="molecule type" value="Genomic_DNA"/>
</dbReference>
<dbReference type="GO" id="GO:0032300">
    <property type="term" value="C:mismatch repair complex"/>
    <property type="evidence" value="ECO:0007669"/>
    <property type="project" value="InterPro"/>
</dbReference>
<keyword evidence="9" id="KW-1185">Reference proteome</keyword>
<dbReference type="SMART" id="SM00853">
    <property type="entry name" value="MutL_C"/>
    <property type="match status" value="1"/>
</dbReference>
<evidence type="ECO:0000259" key="6">
    <source>
        <dbReference type="SMART" id="SM00853"/>
    </source>
</evidence>
<dbReference type="GO" id="GO:0005524">
    <property type="term" value="F:ATP binding"/>
    <property type="evidence" value="ECO:0007669"/>
    <property type="project" value="InterPro"/>
</dbReference>
<dbReference type="Gene3D" id="3.30.565.10">
    <property type="entry name" value="Histidine kinase-like ATPase, C-terminal domain"/>
    <property type="match status" value="1"/>
</dbReference>
<evidence type="ECO:0000256" key="4">
    <source>
        <dbReference type="HAMAP-Rule" id="MF_00149"/>
    </source>
</evidence>
<dbReference type="PROSITE" id="PS00058">
    <property type="entry name" value="DNA_MISMATCH_REPAIR_1"/>
    <property type="match status" value="1"/>
</dbReference>
<dbReference type="InterPro" id="IPR042121">
    <property type="entry name" value="MutL_C_regsub"/>
</dbReference>
<evidence type="ECO:0000259" key="7">
    <source>
        <dbReference type="SMART" id="SM01340"/>
    </source>
</evidence>
<dbReference type="FunFam" id="3.30.565.10:FF:000003">
    <property type="entry name" value="DNA mismatch repair endonuclease MutL"/>
    <property type="match status" value="1"/>
</dbReference>
<dbReference type="InterPro" id="IPR020667">
    <property type="entry name" value="DNA_mismatch_repair_MutL"/>
</dbReference>
<feature type="domain" description="MutL C-terminal dimerisation" evidence="6">
    <location>
        <begin position="439"/>
        <end position="579"/>
    </location>
</feature>
<dbReference type="SUPFAM" id="SSF55874">
    <property type="entry name" value="ATPase domain of HSP90 chaperone/DNA topoisomerase II/histidine kinase"/>
    <property type="match status" value="1"/>
</dbReference>
<dbReference type="Gene3D" id="3.30.230.10">
    <property type="match status" value="1"/>
</dbReference>
<dbReference type="CDD" id="cd00782">
    <property type="entry name" value="MutL_Trans"/>
    <property type="match status" value="1"/>
</dbReference>
<dbReference type="InterPro" id="IPR038973">
    <property type="entry name" value="MutL/Mlh/Pms-like"/>
</dbReference>
<dbReference type="InterPro" id="IPR036890">
    <property type="entry name" value="HATPase_C_sf"/>
</dbReference>
<dbReference type="GO" id="GO:0006298">
    <property type="term" value="P:mismatch repair"/>
    <property type="evidence" value="ECO:0007669"/>
    <property type="project" value="UniProtKB-UniRule"/>
</dbReference>
<dbReference type="HAMAP" id="MF_00149">
    <property type="entry name" value="DNA_mis_repair"/>
    <property type="match status" value="1"/>
</dbReference>
<keyword evidence="2 4" id="KW-0227">DNA damage</keyword>
<dbReference type="Pfam" id="PF08676">
    <property type="entry name" value="MutL_C"/>
    <property type="match status" value="1"/>
</dbReference>
<dbReference type="GO" id="GO:0016887">
    <property type="term" value="F:ATP hydrolysis activity"/>
    <property type="evidence" value="ECO:0007669"/>
    <property type="project" value="InterPro"/>
</dbReference>
<name>D7EAM0_METEZ</name>
<dbReference type="SMART" id="SM01340">
    <property type="entry name" value="DNA_mis_repair"/>
    <property type="match status" value="1"/>
</dbReference>
<dbReference type="GeneID" id="9347854"/>
<dbReference type="InterPro" id="IPR013507">
    <property type="entry name" value="DNA_mismatch_S5_2-like"/>
</dbReference>
<dbReference type="InterPro" id="IPR014790">
    <property type="entry name" value="MutL_C"/>
</dbReference>
<dbReference type="STRING" id="644295.Metev_2193"/>
<protein>
    <recommendedName>
        <fullName evidence="4">DNA mismatch repair protein MutL</fullName>
    </recommendedName>
</protein>
<dbReference type="Gene3D" id="3.30.1540.20">
    <property type="entry name" value="MutL, C-terminal domain, dimerisation subdomain"/>
    <property type="match status" value="1"/>
</dbReference>